<feature type="compositionally biased region" description="Basic and acidic residues" evidence="1">
    <location>
        <begin position="1"/>
        <end position="10"/>
    </location>
</feature>
<comment type="caution">
    <text evidence="2">The sequence shown here is derived from an EMBL/GenBank/DDBJ whole genome shotgun (WGS) entry which is preliminary data.</text>
</comment>
<proteinExistence type="predicted"/>
<feature type="region of interest" description="Disordered" evidence="1">
    <location>
        <begin position="1"/>
        <end position="54"/>
    </location>
</feature>
<gene>
    <name evidence="2" type="ORF">TNIN_144061</name>
</gene>
<evidence type="ECO:0000256" key="1">
    <source>
        <dbReference type="SAM" id="MobiDB-lite"/>
    </source>
</evidence>
<dbReference type="AlphaFoldDB" id="A0A8X6X2M8"/>
<accession>A0A8X6X2M8</accession>
<organism evidence="2 3">
    <name type="scientific">Trichonephila inaurata madagascariensis</name>
    <dbReference type="NCBI Taxonomy" id="2747483"/>
    <lineage>
        <taxon>Eukaryota</taxon>
        <taxon>Metazoa</taxon>
        <taxon>Ecdysozoa</taxon>
        <taxon>Arthropoda</taxon>
        <taxon>Chelicerata</taxon>
        <taxon>Arachnida</taxon>
        <taxon>Araneae</taxon>
        <taxon>Araneomorphae</taxon>
        <taxon>Entelegynae</taxon>
        <taxon>Araneoidea</taxon>
        <taxon>Nephilidae</taxon>
        <taxon>Trichonephila</taxon>
        <taxon>Trichonephila inaurata</taxon>
    </lineage>
</organism>
<keyword evidence="3" id="KW-1185">Reference proteome</keyword>
<evidence type="ECO:0000313" key="2">
    <source>
        <dbReference type="EMBL" id="GFY45145.1"/>
    </source>
</evidence>
<sequence length="77" mass="8793">MLQRRPKAELPQHPGKKATQPHQGRILEAQRFHSRRGGEESLPHPDFKEGGGAHQLLKSQYKKERDVCARVEIASEE</sequence>
<dbReference type="EMBL" id="BMAV01004662">
    <property type="protein sequence ID" value="GFY45145.1"/>
    <property type="molecule type" value="Genomic_DNA"/>
</dbReference>
<feature type="compositionally biased region" description="Basic and acidic residues" evidence="1">
    <location>
        <begin position="28"/>
        <end position="51"/>
    </location>
</feature>
<reference evidence="2" key="1">
    <citation type="submission" date="2020-08" db="EMBL/GenBank/DDBJ databases">
        <title>Multicomponent nature underlies the extraordinary mechanical properties of spider dragline silk.</title>
        <authorList>
            <person name="Kono N."/>
            <person name="Nakamura H."/>
            <person name="Mori M."/>
            <person name="Yoshida Y."/>
            <person name="Ohtoshi R."/>
            <person name="Malay A.D."/>
            <person name="Moran D.A.P."/>
            <person name="Tomita M."/>
            <person name="Numata K."/>
            <person name="Arakawa K."/>
        </authorList>
    </citation>
    <scope>NUCLEOTIDE SEQUENCE</scope>
</reference>
<protein>
    <submittedName>
        <fullName evidence="2">Uncharacterized protein</fullName>
    </submittedName>
</protein>
<name>A0A8X6X2M8_9ARAC</name>
<dbReference type="Proteomes" id="UP000886998">
    <property type="component" value="Unassembled WGS sequence"/>
</dbReference>
<evidence type="ECO:0000313" key="3">
    <source>
        <dbReference type="Proteomes" id="UP000886998"/>
    </source>
</evidence>